<dbReference type="InterPro" id="IPR052178">
    <property type="entry name" value="Sec_Metab_Biosynth_SDR"/>
</dbReference>
<dbReference type="AlphaFoldDB" id="W2S0V7"/>
<dbReference type="OrthoDB" id="2962696at2759"/>
<dbReference type="HOGENOM" id="CLU_010194_12_1_1"/>
<dbReference type="PANTHER" id="PTHR43618">
    <property type="entry name" value="7-ALPHA-HYDROXYSTEROID DEHYDROGENASE"/>
    <property type="match status" value="1"/>
</dbReference>
<sequence length="308" mass="32228">MTSDANAALKLENLFAVNGLIAVITGGGSGLGSYMARALALNGAAHVFILGRRQASLDSVASTVPGKNIHPVVADVTSKDSLAAAVKTITDQHGVSAIDVLVANSGISGPSVPLYDEKQQPLPVEKVIENMWKPETDEVTGTFGVNVTGIHFTVAAFLPLLVAANKARPEPTLDNFRPRPQIITTSSIGGYNRRPLANLSYGPSKAAVLHLSKQLSTALVPYDIRVNSIAPGLYLSEMTGGMYARQGKTEGHNVEGTWDKTMIPATRGGDEADMGGLVLWLVGRAGAYVNGAVLVTDGGRLAVVPNSY</sequence>
<dbReference type="PRINTS" id="PR00081">
    <property type="entry name" value="GDHRDH"/>
</dbReference>
<organism evidence="4 5">
    <name type="scientific">Cyphellophora europaea (strain CBS 101466)</name>
    <name type="common">Phialophora europaea</name>
    <dbReference type="NCBI Taxonomy" id="1220924"/>
    <lineage>
        <taxon>Eukaryota</taxon>
        <taxon>Fungi</taxon>
        <taxon>Dikarya</taxon>
        <taxon>Ascomycota</taxon>
        <taxon>Pezizomycotina</taxon>
        <taxon>Eurotiomycetes</taxon>
        <taxon>Chaetothyriomycetidae</taxon>
        <taxon>Chaetothyriales</taxon>
        <taxon>Cyphellophoraceae</taxon>
        <taxon>Cyphellophora</taxon>
    </lineage>
</organism>
<dbReference type="VEuPathDB" id="FungiDB:HMPREF1541_04161"/>
<evidence type="ECO:0000313" key="5">
    <source>
        <dbReference type="Proteomes" id="UP000030752"/>
    </source>
</evidence>
<dbReference type="CDD" id="cd05233">
    <property type="entry name" value="SDR_c"/>
    <property type="match status" value="1"/>
</dbReference>
<reference evidence="4 5" key="1">
    <citation type="submission" date="2013-03" db="EMBL/GenBank/DDBJ databases">
        <title>The Genome Sequence of Phialophora europaea CBS 101466.</title>
        <authorList>
            <consortium name="The Broad Institute Genomics Platform"/>
            <person name="Cuomo C."/>
            <person name="de Hoog S."/>
            <person name="Gorbushina A."/>
            <person name="Walker B."/>
            <person name="Young S.K."/>
            <person name="Zeng Q."/>
            <person name="Gargeya S."/>
            <person name="Fitzgerald M."/>
            <person name="Haas B."/>
            <person name="Abouelleil A."/>
            <person name="Allen A.W."/>
            <person name="Alvarado L."/>
            <person name="Arachchi H.M."/>
            <person name="Berlin A.M."/>
            <person name="Chapman S.B."/>
            <person name="Gainer-Dewar J."/>
            <person name="Goldberg J."/>
            <person name="Griggs A."/>
            <person name="Gujja S."/>
            <person name="Hansen M."/>
            <person name="Howarth C."/>
            <person name="Imamovic A."/>
            <person name="Ireland A."/>
            <person name="Larimer J."/>
            <person name="McCowan C."/>
            <person name="Murphy C."/>
            <person name="Pearson M."/>
            <person name="Poon T.W."/>
            <person name="Priest M."/>
            <person name="Roberts A."/>
            <person name="Saif S."/>
            <person name="Shea T."/>
            <person name="Sisk P."/>
            <person name="Sykes S."/>
            <person name="Wortman J."/>
            <person name="Nusbaum C."/>
            <person name="Birren B."/>
        </authorList>
    </citation>
    <scope>NUCLEOTIDE SEQUENCE [LARGE SCALE GENOMIC DNA]</scope>
    <source>
        <strain evidence="4 5">CBS 101466</strain>
    </source>
</reference>
<keyword evidence="3" id="KW-0560">Oxidoreductase</keyword>
<gene>
    <name evidence="4" type="ORF">HMPREF1541_04161</name>
</gene>
<accession>W2S0V7</accession>
<comment type="similarity">
    <text evidence="1">Belongs to the short-chain dehydrogenases/reductases (SDR) family.</text>
</comment>
<dbReference type="PANTHER" id="PTHR43618:SF18">
    <property type="entry name" value="SHORT CHAIN DEHYDROGENASE_REDUCTASE FAMILY (AFU_ORTHOLOGUE AFUA_5G12480)"/>
    <property type="match status" value="1"/>
</dbReference>
<keyword evidence="2" id="KW-0521">NADP</keyword>
<dbReference type="STRING" id="1220924.W2S0V7"/>
<dbReference type="InterPro" id="IPR002347">
    <property type="entry name" value="SDR_fam"/>
</dbReference>
<name>W2S0V7_CYPE1</name>
<dbReference type="SUPFAM" id="SSF51735">
    <property type="entry name" value="NAD(P)-binding Rossmann-fold domains"/>
    <property type="match status" value="1"/>
</dbReference>
<evidence type="ECO:0000256" key="2">
    <source>
        <dbReference type="ARBA" id="ARBA00022857"/>
    </source>
</evidence>
<evidence type="ECO:0000313" key="4">
    <source>
        <dbReference type="EMBL" id="ETN42220.1"/>
    </source>
</evidence>
<dbReference type="GeneID" id="19971500"/>
<evidence type="ECO:0000256" key="3">
    <source>
        <dbReference type="ARBA" id="ARBA00023002"/>
    </source>
</evidence>
<dbReference type="InterPro" id="IPR036291">
    <property type="entry name" value="NAD(P)-bd_dom_sf"/>
</dbReference>
<evidence type="ECO:0008006" key="6">
    <source>
        <dbReference type="Google" id="ProtNLM"/>
    </source>
</evidence>
<dbReference type="RefSeq" id="XP_008716729.1">
    <property type="nucleotide sequence ID" value="XM_008718507.1"/>
</dbReference>
<dbReference type="InParanoid" id="W2S0V7"/>
<evidence type="ECO:0000256" key="1">
    <source>
        <dbReference type="ARBA" id="ARBA00006484"/>
    </source>
</evidence>
<dbReference type="Gene3D" id="3.40.50.720">
    <property type="entry name" value="NAD(P)-binding Rossmann-like Domain"/>
    <property type="match status" value="1"/>
</dbReference>
<dbReference type="eggNOG" id="KOG0725">
    <property type="taxonomic scope" value="Eukaryota"/>
</dbReference>
<dbReference type="GO" id="GO:0016491">
    <property type="term" value="F:oxidoreductase activity"/>
    <property type="evidence" value="ECO:0007669"/>
    <property type="project" value="UniProtKB-KW"/>
</dbReference>
<keyword evidence="5" id="KW-1185">Reference proteome</keyword>
<proteinExistence type="inferred from homology"/>
<dbReference type="Pfam" id="PF00106">
    <property type="entry name" value="adh_short"/>
    <property type="match status" value="1"/>
</dbReference>
<protein>
    <recommendedName>
        <fullName evidence="6">Short chain dehydrogenase/reductase family</fullName>
    </recommendedName>
</protein>
<dbReference type="EMBL" id="KB822719">
    <property type="protein sequence ID" value="ETN42220.1"/>
    <property type="molecule type" value="Genomic_DNA"/>
</dbReference>
<dbReference type="Proteomes" id="UP000030752">
    <property type="component" value="Unassembled WGS sequence"/>
</dbReference>